<dbReference type="InterPro" id="IPR002888">
    <property type="entry name" value="2Fe-2S-bd"/>
</dbReference>
<evidence type="ECO:0000256" key="5">
    <source>
        <dbReference type="ARBA" id="ARBA00023014"/>
    </source>
</evidence>
<evidence type="ECO:0000313" key="7">
    <source>
        <dbReference type="EMBL" id="MEV0970178.1"/>
    </source>
</evidence>
<dbReference type="Pfam" id="PF00111">
    <property type="entry name" value="Fer2"/>
    <property type="match status" value="1"/>
</dbReference>
<name>A0ABV3GF17_MICGL</name>
<evidence type="ECO:0000256" key="2">
    <source>
        <dbReference type="ARBA" id="ARBA00022723"/>
    </source>
</evidence>
<dbReference type="PROSITE" id="PS00197">
    <property type="entry name" value="2FE2S_FER_1"/>
    <property type="match status" value="1"/>
</dbReference>
<reference evidence="7 8" key="1">
    <citation type="submission" date="2024-06" db="EMBL/GenBank/DDBJ databases">
        <title>The Natural Products Discovery Center: Release of the First 8490 Sequenced Strains for Exploring Actinobacteria Biosynthetic Diversity.</title>
        <authorList>
            <person name="Kalkreuter E."/>
            <person name="Kautsar S.A."/>
            <person name="Yang D."/>
            <person name="Bader C.D."/>
            <person name="Teijaro C.N."/>
            <person name="Fluegel L."/>
            <person name="Davis C.M."/>
            <person name="Simpson J.R."/>
            <person name="Lauterbach L."/>
            <person name="Steele A.D."/>
            <person name="Gui C."/>
            <person name="Meng S."/>
            <person name="Li G."/>
            <person name="Viehrig K."/>
            <person name="Ye F."/>
            <person name="Su P."/>
            <person name="Kiefer A.F."/>
            <person name="Nichols A."/>
            <person name="Cepeda A.J."/>
            <person name="Yan W."/>
            <person name="Fan B."/>
            <person name="Jiang Y."/>
            <person name="Adhikari A."/>
            <person name="Zheng C.-J."/>
            <person name="Schuster L."/>
            <person name="Cowan T.M."/>
            <person name="Smanski M.J."/>
            <person name="Chevrette M.G."/>
            <person name="De Carvalho L.P.S."/>
            <person name="Shen B."/>
        </authorList>
    </citation>
    <scope>NUCLEOTIDE SEQUENCE [LARGE SCALE GENOMIC DNA]</scope>
    <source>
        <strain evidence="7 8">NPDC050100</strain>
    </source>
</reference>
<dbReference type="PROSITE" id="PS51085">
    <property type="entry name" value="2FE2S_FER_2"/>
    <property type="match status" value="1"/>
</dbReference>
<accession>A0ABV3GF17</accession>
<dbReference type="InterPro" id="IPR001041">
    <property type="entry name" value="2Fe-2S_ferredoxin-type"/>
</dbReference>
<dbReference type="CDD" id="cd00207">
    <property type="entry name" value="fer2"/>
    <property type="match status" value="1"/>
</dbReference>
<evidence type="ECO:0000313" key="8">
    <source>
        <dbReference type="Proteomes" id="UP001551675"/>
    </source>
</evidence>
<keyword evidence="5" id="KW-0411">Iron-sulfur</keyword>
<dbReference type="PANTHER" id="PTHR44379:SF8">
    <property type="entry name" value="XANTHINE DEHYDROGENASE IRON-SULFUR-BINDING SUBUNIT XDHC-RELATED"/>
    <property type="match status" value="1"/>
</dbReference>
<keyword evidence="4" id="KW-0408">Iron</keyword>
<comment type="caution">
    <text evidence="7">The sequence shown here is derived from an EMBL/GenBank/DDBJ whole genome shotgun (WGS) entry which is preliminary data.</text>
</comment>
<dbReference type="PANTHER" id="PTHR44379">
    <property type="entry name" value="OXIDOREDUCTASE WITH IRON-SULFUR SUBUNIT"/>
    <property type="match status" value="1"/>
</dbReference>
<dbReference type="Pfam" id="PF01799">
    <property type="entry name" value="Fer2_2"/>
    <property type="match status" value="1"/>
</dbReference>
<dbReference type="InterPro" id="IPR006058">
    <property type="entry name" value="2Fe2S_fd_BS"/>
</dbReference>
<dbReference type="Gene3D" id="3.10.20.30">
    <property type="match status" value="1"/>
</dbReference>
<dbReference type="InterPro" id="IPR036010">
    <property type="entry name" value="2Fe-2S_ferredoxin-like_sf"/>
</dbReference>
<evidence type="ECO:0000259" key="6">
    <source>
        <dbReference type="PROSITE" id="PS51085"/>
    </source>
</evidence>
<dbReference type="RefSeq" id="WP_358133465.1">
    <property type="nucleotide sequence ID" value="NZ_JBFALK010000008.1"/>
</dbReference>
<gene>
    <name evidence="7" type="ORF">AB0I59_16195</name>
</gene>
<evidence type="ECO:0000256" key="3">
    <source>
        <dbReference type="ARBA" id="ARBA00023002"/>
    </source>
</evidence>
<dbReference type="SUPFAM" id="SSF54292">
    <property type="entry name" value="2Fe-2S ferredoxin-like"/>
    <property type="match status" value="1"/>
</dbReference>
<dbReference type="EMBL" id="JBFALK010000008">
    <property type="protein sequence ID" value="MEV0970178.1"/>
    <property type="molecule type" value="Genomic_DNA"/>
</dbReference>
<keyword evidence="1" id="KW-0001">2Fe-2S</keyword>
<protein>
    <submittedName>
        <fullName evidence="7">(2Fe-2S)-binding protein</fullName>
    </submittedName>
</protein>
<dbReference type="Gene3D" id="1.10.150.120">
    <property type="entry name" value="[2Fe-2S]-binding domain"/>
    <property type="match status" value="1"/>
</dbReference>
<proteinExistence type="predicted"/>
<evidence type="ECO:0000256" key="4">
    <source>
        <dbReference type="ARBA" id="ARBA00023004"/>
    </source>
</evidence>
<keyword evidence="8" id="KW-1185">Reference proteome</keyword>
<organism evidence="7 8">
    <name type="scientific">Microtetraspora glauca</name>
    <dbReference type="NCBI Taxonomy" id="1996"/>
    <lineage>
        <taxon>Bacteria</taxon>
        <taxon>Bacillati</taxon>
        <taxon>Actinomycetota</taxon>
        <taxon>Actinomycetes</taxon>
        <taxon>Streptosporangiales</taxon>
        <taxon>Streptosporangiaceae</taxon>
        <taxon>Microtetraspora</taxon>
    </lineage>
</organism>
<dbReference type="InterPro" id="IPR012675">
    <property type="entry name" value="Beta-grasp_dom_sf"/>
</dbReference>
<keyword evidence="2" id="KW-0479">Metal-binding</keyword>
<keyword evidence="3" id="KW-0560">Oxidoreductase</keyword>
<evidence type="ECO:0000256" key="1">
    <source>
        <dbReference type="ARBA" id="ARBA00022714"/>
    </source>
</evidence>
<sequence length="170" mass="18336">MSPDRREVSLRVNGADRRVTVEPRQSLADTLREDLSLTGTHVACEQGACGACTVLVDGASVRSCLMFAVQAEGCEVTTVEGLASDPEELHPLQRAFTENHALQCGFCTPGFLLAAYELLAARRGPDEREIRTALAGNLCRCTGYQGIVAAVRQADEQWERDTPGPSSGER</sequence>
<dbReference type="InterPro" id="IPR051452">
    <property type="entry name" value="Diverse_Oxidoreductases"/>
</dbReference>
<dbReference type="SUPFAM" id="SSF47741">
    <property type="entry name" value="CO dehydrogenase ISP C-domain like"/>
    <property type="match status" value="1"/>
</dbReference>
<dbReference type="InterPro" id="IPR036884">
    <property type="entry name" value="2Fe-2S-bd_dom_sf"/>
</dbReference>
<dbReference type="Proteomes" id="UP001551675">
    <property type="component" value="Unassembled WGS sequence"/>
</dbReference>
<feature type="domain" description="2Fe-2S ferredoxin-type" evidence="6">
    <location>
        <begin position="6"/>
        <end position="82"/>
    </location>
</feature>